<dbReference type="Proteomes" id="UP001060504">
    <property type="component" value="Unassembled WGS sequence"/>
</dbReference>
<sequence>MLSAIAIVPSAPVMVPELAATAASETAELRGAALSAVAALPPRWIGIGVAATDSVAGPDTVGTFAGYGADIEVGLSGVLAAGRPPVLLPLCALITAWLRGVAQPEARAQVRAYRSDHRLDVAMTFGRQLRAEIDAAEDSIGVLVIADGANTLSSPAPGGYDPDSIPVQAALDDALAVGDRAALTRLPDGIVGRVAYQVLAGLTETSPPSATELYRGAPYGVGYFVGLWYP</sequence>
<evidence type="ECO:0000313" key="1">
    <source>
        <dbReference type="EMBL" id="GJF17370.1"/>
    </source>
</evidence>
<proteinExistence type="predicted"/>
<gene>
    <name evidence="1" type="ORF">NGTWS1702_23690</name>
</gene>
<protein>
    <submittedName>
        <fullName evidence="1">Uncharacterized protein</fullName>
    </submittedName>
</protein>
<evidence type="ECO:0000313" key="2">
    <source>
        <dbReference type="Proteomes" id="UP001060504"/>
    </source>
</evidence>
<organism evidence="1 2">
    <name type="scientific">Mycolicibacterium cyprinidarum</name>
    <dbReference type="NCBI Taxonomy" id="2860311"/>
    <lineage>
        <taxon>Bacteria</taxon>
        <taxon>Bacillati</taxon>
        <taxon>Actinomycetota</taxon>
        <taxon>Actinomycetes</taxon>
        <taxon>Mycobacteriales</taxon>
        <taxon>Mycobacteriaceae</taxon>
        <taxon>Mycolicibacterium</taxon>
    </lineage>
</organism>
<keyword evidence="2" id="KW-1185">Reference proteome</keyword>
<dbReference type="EMBL" id="BPRH01002481">
    <property type="protein sequence ID" value="GJF17370.1"/>
    <property type="molecule type" value="Genomic_DNA"/>
</dbReference>
<name>A0ABQ4VCX0_9MYCO</name>
<accession>A0ABQ4VCX0</accession>
<dbReference type="Gene3D" id="3.40.830.10">
    <property type="entry name" value="LigB-like"/>
    <property type="match status" value="1"/>
</dbReference>
<reference evidence="1 2" key="1">
    <citation type="submission" date="2021-08" db="EMBL/GenBank/DDBJ databases">
        <title>Draft genome sequence of Mycolicibacterium sp. NGTWS1702 strain.</title>
        <authorList>
            <person name="Matsumoto M."/>
            <person name="Tang B.C.C."/>
            <person name="Machida Y."/>
            <person name="Matoyama H."/>
            <person name="Kishihara T."/>
            <person name="Sato S."/>
            <person name="Kondo I."/>
            <person name="Sano M."/>
            <person name="Kato G."/>
        </authorList>
    </citation>
    <scope>NUCLEOTIDE SEQUENCE [LARGE SCALE GENOMIC DNA]</scope>
    <source>
        <strain evidence="1 2">NGTWSNA01</strain>
    </source>
</reference>
<comment type="caution">
    <text evidence="1">The sequence shown here is derived from an EMBL/GenBank/DDBJ whole genome shotgun (WGS) entry which is preliminary data.</text>
</comment>